<dbReference type="Pfam" id="PF04248">
    <property type="entry name" value="NTP_transf_9"/>
    <property type="match status" value="1"/>
</dbReference>
<dbReference type="Gene3D" id="2.170.150.40">
    <property type="entry name" value="Domain of unknown function (DUF427)"/>
    <property type="match status" value="1"/>
</dbReference>
<protein>
    <recommendedName>
        <fullName evidence="1">DUF427 domain-containing protein</fullName>
    </recommendedName>
</protein>
<dbReference type="Proteomes" id="UP000036520">
    <property type="component" value="Chromosome"/>
</dbReference>
<dbReference type="AlphaFoldDB" id="A0A0H4P840"/>
<keyword evidence="3" id="KW-1185">Reference proteome</keyword>
<feature type="domain" description="DUF427" evidence="1">
    <location>
        <begin position="1"/>
        <end position="87"/>
    </location>
</feature>
<proteinExistence type="predicted"/>
<sequence>MKAIWKGKILAESNETIFLENNHYFPNESLNREFFEISQTTSDCPWKGRANYYHIRIGEDTNRDAAWHYPAPKEAAKEIKDYVAFWKGIEIKE</sequence>
<dbReference type="InterPro" id="IPR038694">
    <property type="entry name" value="DUF427_sf"/>
</dbReference>
<reference evidence="2 3" key="1">
    <citation type="submission" date="2015-07" db="EMBL/GenBank/DDBJ databases">
        <authorList>
            <person name="Kim K.M."/>
        </authorList>
    </citation>
    <scope>NUCLEOTIDE SEQUENCE [LARGE SCALE GENOMIC DNA]</scope>
    <source>
        <strain evidence="2 3">KCTC 12363</strain>
    </source>
</reference>
<dbReference type="InterPro" id="IPR007361">
    <property type="entry name" value="DUF427"/>
</dbReference>
<dbReference type="KEGG" id="camu:CA2015_1172"/>
<evidence type="ECO:0000313" key="2">
    <source>
        <dbReference type="EMBL" id="AKP50621.1"/>
    </source>
</evidence>
<dbReference type="RefSeq" id="WP_048641047.1">
    <property type="nucleotide sequence ID" value="NZ_CAXBGM010000049.1"/>
</dbReference>
<dbReference type="PANTHER" id="PTHR34310">
    <property type="entry name" value="DUF427 DOMAIN PROTEIN (AFU_ORTHOLOGUE AFUA_3G02220)"/>
    <property type="match status" value="1"/>
</dbReference>
<gene>
    <name evidence="2" type="ORF">CA2015_1172</name>
</gene>
<dbReference type="EMBL" id="CP012040">
    <property type="protein sequence ID" value="AKP50621.1"/>
    <property type="molecule type" value="Genomic_DNA"/>
</dbReference>
<evidence type="ECO:0000259" key="1">
    <source>
        <dbReference type="Pfam" id="PF04248"/>
    </source>
</evidence>
<evidence type="ECO:0000313" key="3">
    <source>
        <dbReference type="Proteomes" id="UP000036520"/>
    </source>
</evidence>
<accession>A0A0H4P840</accession>
<dbReference type="STRING" id="320787.CA2015_1172"/>
<name>A0A0H4P840_9BACT</name>
<dbReference type="PANTHER" id="PTHR34310:SF5">
    <property type="entry name" value="DUF427 DOMAIN PROTEIN (AFU_ORTHOLOGUE AFUA_3G02220)"/>
    <property type="match status" value="1"/>
</dbReference>
<dbReference type="OrthoDB" id="119916at2"/>
<organism evidence="2 3">
    <name type="scientific">Cyclobacterium amurskyense</name>
    <dbReference type="NCBI Taxonomy" id="320787"/>
    <lineage>
        <taxon>Bacteria</taxon>
        <taxon>Pseudomonadati</taxon>
        <taxon>Bacteroidota</taxon>
        <taxon>Cytophagia</taxon>
        <taxon>Cytophagales</taxon>
        <taxon>Cyclobacteriaceae</taxon>
        <taxon>Cyclobacterium</taxon>
    </lineage>
</organism>